<feature type="chain" id="PRO_5021035045" description="C-type lectin domain-containing protein" evidence="1">
    <location>
        <begin position="22"/>
        <end position="375"/>
    </location>
</feature>
<reference evidence="3 4" key="2">
    <citation type="journal article" date="2019" name="G3 (Bethesda)">
        <title>Hybrid Assembly of the Genome of the Entomopathogenic Nematode Steinernema carpocapsae Identifies the X-Chromosome.</title>
        <authorList>
            <person name="Serra L."/>
            <person name="Macchietto M."/>
            <person name="Macias-Munoz A."/>
            <person name="McGill C.J."/>
            <person name="Rodriguez I.M."/>
            <person name="Rodriguez B."/>
            <person name="Murad R."/>
            <person name="Mortazavi A."/>
        </authorList>
    </citation>
    <scope>NUCLEOTIDE SEQUENCE [LARGE SCALE GENOMIC DNA]</scope>
    <source>
        <strain evidence="3 4">ALL</strain>
    </source>
</reference>
<dbReference type="InterPro" id="IPR001304">
    <property type="entry name" value="C-type_lectin-like"/>
</dbReference>
<dbReference type="Proteomes" id="UP000298663">
    <property type="component" value="Unassembled WGS sequence"/>
</dbReference>
<reference evidence="3 4" key="1">
    <citation type="journal article" date="2015" name="Genome Biol.">
        <title>Comparative genomics of Steinernema reveals deeply conserved gene regulatory networks.</title>
        <authorList>
            <person name="Dillman A.R."/>
            <person name="Macchietto M."/>
            <person name="Porter C.F."/>
            <person name="Rogers A."/>
            <person name="Williams B."/>
            <person name="Antoshechkin I."/>
            <person name="Lee M.M."/>
            <person name="Goodwin Z."/>
            <person name="Lu X."/>
            <person name="Lewis E.E."/>
            <person name="Goodrich-Blair H."/>
            <person name="Stock S.P."/>
            <person name="Adams B.J."/>
            <person name="Sternberg P.W."/>
            <person name="Mortazavi A."/>
        </authorList>
    </citation>
    <scope>NUCLEOTIDE SEQUENCE [LARGE SCALE GENOMIC DNA]</scope>
    <source>
        <strain evidence="3 4">ALL</strain>
    </source>
</reference>
<gene>
    <name evidence="3" type="ORF">L596_029671</name>
</gene>
<dbReference type="InterPro" id="IPR016186">
    <property type="entry name" value="C-type_lectin-like/link_sf"/>
</dbReference>
<dbReference type="AlphaFoldDB" id="A0A4U5LVE6"/>
<proteinExistence type="predicted"/>
<keyword evidence="1" id="KW-0732">Signal</keyword>
<organism evidence="3 4">
    <name type="scientific">Steinernema carpocapsae</name>
    <name type="common">Entomopathogenic nematode</name>
    <dbReference type="NCBI Taxonomy" id="34508"/>
    <lineage>
        <taxon>Eukaryota</taxon>
        <taxon>Metazoa</taxon>
        <taxon>Ecdysozoa</taxon>
        <taxon>Nematoda</taxon>
        <taxon>Chromadorea</taxon>
        <taxon>Rhabditida</taxon>
        <taxon>Tylenchina</taxon>
        <taxon>Panagrolaimomorpha</taxon>
        <taxon>Strongyloidoidea</taxon>
        <taxon>Steinernematidae</taxon>
        <taxon>Steinernema</taxon>
    </lineage>
</organism>
<protein>
    <recommendedName>
        <fullName evidence="2">C-type lectin domain-containing protein</fullName>
    </recommendedName>
</protein>
<keyword evidence="4" id="KW-1185">Reference proteome</keyword>
<feature type="domain" description="C-type lectin" evidence="2">
    <location>
        <begin position="173"/>
        <end position="290"/>
    </location>
</feature>
<dbReference type="EMBL" id="AZBU02000012">
    <property type="protein sequence ID" value="TKR60087.1"/>
    <property type="molecule type" value="Genomic_DNA"/>
</dbReference>
<comment type="caution">
    <text evidence="3">The sequence shown here is derived from an EMBL/GenBank/DDBJ whole genome shotgun (WGS) entry which is preliminary data.</text>
</comment>
<evidence type="ECO:0000256" key="1">
    <source>
        <dbReference type="SAM" id="SignalP"/>
    </source>
</evidence>
<accession>A0A4U5LVE6</accession>
<dbReference type="SUPFAM" id="SSF56436">
    <property type="entry name" value="C-type lectin-like"/>
    <property type="match status" value="1"/>
</dbReference>
<dbReference type="SMART" id="SM00034">
    <property type="entry name" value="CLECT"/>
    <property type="match status" value="1"/>
</dbReference>
<feature type="signal peptide" evidence="1">
    <location>
        <begin position="1"/>
        <end position="21"/>
    </location>
</feature>
<evidence type="ECO:0000313" key="3">
    <source>
        <dbReference type="EMBL" id="TKR60087.1"/>
    </source>
</evidence>
<name>A0A4U5LVE6_STECR</name>
<evidence type="ECO:0000313" key="4">
    <source>
        <dbReference type="Proteomes" id="UP000298663"/>
    </source>
</evidence>
<dbReference type="PROSITE" id="PS50041">
    <property type="entry name" value="C_TYPE_LECTIN_2"/>
    <property type="match status" value="1"/>
</dbReference>
<sequence length="375" mass="42265">MCFRGATLTIALACFMNHTLGKFPIRYTQVRYKITGIAGSTYIAGTDQECAKEAFNNNALAIELVKNGNEIKCTFISHISAFSKLESSDKTYFVADLRDGDTCDACPVSVSDIYSSMPKCNRNQAICSALNTHKLYCDSINAKIEDCEKPNCADGLKLSEGRCCPEGFSYMPVFSKCIGLFDYDESDMVSQDNVNEQCFKRFNSALVTIENNTQNEELGKKLETQYALIGLQIPKGQSWSKNGFKWVDGSSSTYFSWHPDQPDNGPGTDARFVTTCGTSCAPDWMFKWADASLQWVKETNAVMLENSDKVYYLVDLRQKRDFYYDSKIEDCEKLLCPEVLKLCLKVLPQRIFLHVDLRKIYRPGSLCQGRHSNVC</sequence>
<evidence type="ECO:0000259" key="2">
    <source>
        <dbReference type="PROSITE" id="PS50041"/>
    </source>
</evidence>
<dbReference type="InterPro" id="IPR016187">
    <property type="entry name" value="CTDL_fold"/>
</dbReference>
<dbReference type="Gene3D" id="3.10.100.10">
    <property type="entry name" value="Mannose-Binding Protein A, subunit A"/>
    <property type="match status" value="1"/>
</dbReference>